<dbReference type="AlphaFoldDB" id="A0A7G2CGZ5"/>
<feature type="compositionally biased region" description="Low complexity" evidence="1">
    <location>
        <begin position="8"/>
        <end position="21"/>
    </location>
</feature>
<organism evidence="2 3">
    <name type="scientific">Angomonas deanei</name>
    <dbReference type="NCBI Taxonomy" id="59799"/>
    <lineage>
        <taxon>Eukaryota</taxon>
        <taxon>Discoba</taxon>
        <taxon>Euglenozoa</taxon>
        <taxon>Kinetoplastea</taxon>
        <taxon>Metakinetoplastina</taxon>
        <taxon>Trypanosomatida</taxon>
        <taxon>Trypanosomatidae</taxon>
        <taxon>Strigomonadinae</taxon>
        <taxon>Angomonas</taxon>
    </lineage>
</organism>
<gene>
    <name evidence="2" type="ORF">ADEAN_000572900</name>
</gene>
<sequence length="245" mass="28106">MGTRSHPSLSSRLSSSAAASRTTRDGSPFLKSALKGGWNLSPMFDTPQWSYLLKSVGRQGDEQGIKMILEEMLDVQADLDRVEARSIVIALNAVKDKEIYNFVKKYLFHFGERKVKFLRITYSNLRGHGAEKLRVPLKENDAMYYHVCWHAAIRLPRQFSPRQLYFDYKPSTLGVSSHGANAKIDDIVKDKIEKWKAEGLLPEDYVHEDRVYDHSAAFKNVARQEMWKKVPRIVKNKNLGYTGEL</sequence>
<dbReference type="EMBL" id="LR877154">
    <property type="protein sequence ID" value="CAD2218241.1"/>
    <property type="molecule type" value="Genomic_DNA"/>
</dbReference>
<accession>A0A7G2CGZ5</accession>
<dbReference type="VEuPathDB" id="TriTrypDB:ADEAN_000572900"/>
<keyword evidence="3" id="KW-1185">Reference proteome</keyword>
<evidence type="ECO:0000313" key="3">
    <source>
        <dbReference type="Proteomes" id="UP000515908"/>
    </source>
</evidence>
<feature type="region of interest" description="Disordered" evidence="1">
    <location>
        <begin position="1"/>
        <end position="24"/>
    </location>
</feature>
<reference evidence="2 3" key="1">
    <citation type="submission" date="2020-08" db="EMBL/GenBank/DDBJ databases">
        <authorList>
            <person name="Newling K."/>
            <person name="Davey J."/>
            <person name="Forrester S."/>
        </authorList>
    </citation>
    <scope>NUCLEOTIDE SEQUENCE [LARGE SCALE GENOMIC DNA]</scope>
    <source>
        <strain evidence="3">Crithidia deanei Carvalho (ATCC PRA-265)</strain>
    </source>
</reference>
<proteinExistence type="predicted"/>
<protein>
    <submittedName>
        <fullName evidence="2">Uncharacterized protein</fullName>
    </submittedName>
</protein>
<evidence type="ECO:0000256" key="1">
    <source>
        <dbReference type="SAM" id="MobiDB-lite"/>
    </source>
</evidence>
<evidence type="ECO:0000313" key="2">
    <source>
        <dbReference type="EMBL" id="CAD2218241.1"/>
    </source>
</evidence>
<name>A0A7G2CGZ5_9TRYP</name>
<dbReference type="Proteomes" id="UP000515908">
    <property type="component" value="Chromosome 10"/>
</dbReference>